<comment type="caution">
    <text evidence="4">The sequence shown here is derived from an EMBL/GenBank/DDBJ whole genome shotgun (WGS) entry which is preliminary data.</text>
</comment>
<dbReference type="PATRIC" id="fig|69279.3.peg.1466"/>
<organism evidence="4 6">
    <name type="scientific">Aquamicrobium defluvii</name>
    <dbReference type="NCBI Taxonomy" id="69279"/>
    <lineage>
        <taxon>Bacteria</taxon>
        <taxon>Pseudomonadati</taxon>
        <taxon>Pseudomonadota</taxon>
        <taxon>Alphaproteobacteria</taxon>
        <taxon>Hyphomicrobiales</taxon>
        <taxon>Phyllobacteriaceae</taxon>
        <taxon>Aquamicrobium</taxon>
    </lineage>
</organism>
<feature type="domain" description="Outer membrane protein beta-barrel" evidence="3">
    <location>
        <begin position="89"/>
        <end position="276"/>
    </location>
</feature>
<dbReference type="InterPro" id="IPR027385">
    <property type="entry name" value="Beta-barrel_OMP"/>
</dbReference>
<keyword evidence="7" id="KW-1185">Reference proteome</keyword>
<evidence type="ECO:0000259" key="3">
    <source>
        <dbReference type="Pfam" id="PF13505"/>
    </source>
</evidence>
<dbReference type="Pfam" id="PF13505">
    <property type="entry name" value="OMP_b-brl"/>
    <property type="match status" value="1"/>
</dbReference>
<reference evidence="4 6" key="1">
    <citation type="submission" date="2014-02" db="EMBL/GenBank/DDBJ databases">
        <title>Aquamicrobium defluvii Genome sequencing.</title>
        <authorList>
            <person name="Wang X."/>
        </authorList>
    </citation>
    <scope>NUCLEOTIDE SEQUENCE [LARGE SCALE GENOMIC DNA]</scope>
    <source>
        <strain evidence="4 6">W13Z1</strain>
    </source>
</reference>
<dbReference type="InterPro" id="IPR011250">
    <property type="entry name" value="OMP/PagP_B-barrel"/>
</dbReference>
<dbReference type="AlphaFoldDB" id="A0A011TCW5"/>
<evidence type="ECO:0000313" key="5">
    <source>
        <dbReference type="EMBL" id="TDR33550.1"/>
    </source>
</evidence>
<dbReference type="OrthoDB" id="5643626at2"/>
<dbReference type="EMBL" id="JENY01000007">
    <property type="protein sequence ID" value="EXL09449.1"/>
    <property type="molecule type" value="Genomic_DNA"/>
</dbReference>
<dbReference type="Proteomes" id="UP000019849">
    <property type="component" value="Unassembled WGS sequence"/>
</dbReference>
<evidence type="ECO:0000256" key="1">
    <source>
        <dbReference type="ARBA" id="ARBA00022729"/>
    </source>
</evidence>
<accession>A0A011TCW5</accession>
<feature type="chain" id="PRO_5044537361" evidence="2">
    <location>
        <begin position="24"/>
        <end position="301"/>
    </location>
</feature>
<sequence>MSNLFRKAALAAVVAGGASPVLAADLAERPIVIEEPPVIQQPYEEVGDFGGWYIRGDLDYHKSKIRGAEYITYGAEPCPVGCGDPDVWTGVGGTKSFDTTELKSAFSIGAGVGYQLNRHFRTDLTLDYWFRTKFKGSTSDDGNSGCGSPTIPCQSVDRSKMSALVLLANAYVDLGTWNGLTPYVGAGIGGAHIRWEDLENDANVGFATHKGSKSWRFAYALMAGASYCLTDKLMLDAGYRFSRIEGGRMFERNGAGPGFDKGFNTHEVRAGLRYNFGGGANHCYQPETVAYELPPEPIYTK</sequence>
<evidence type="ECO:0000256" key="2">
    <source>
        <dbReference type="SAM" id="SignalP"/>
    </source>
</evidence>
<dbReference type="RefSeq" id="WP_035024968.1">
    <property type="nucleotide sequence ID" value="NZ_KK073881.1"/>
</dbReference>
<dbReference type="SUPFAM" id="SSF56925">
    <property type="entry name" value="OMPA-like"/>
    <property type="match status" value="1"/>
</dbReference>
<evidence type="ECO:0000313" key="4">
    <source>
        <dbReference type="EMBL" id="EXL09449.1"/>
    </source>
</evidence>
<dbReference type="Gene3D" id="2.40.160.20">
    <property type="match status" value="1"/>
</dbReference>
<dbReference type="eggNOG" id="COG3637">
    <property type="taxonomic scope" value="Bacteria"/>
</dbReference>
<dbReference type="STRING" id="69279.BG36_22700"/>
<dbReference type="EMBL" id="SNZF01000021">
    <property type="protein sequence ID" value="TDR33550.1"/>
    <property type="molecule type" value="Genomic_DNA"/>
</dbReference>
<feature type="signal peptide" evidence="2">
    <location>
        <begin position="1"/>
        <end position="23"/>
    </location>
</feature>
<name>A0A011TCW5_9HYPH</name>
<evidence type="ECO:0000313" key="6">
    <source>
        <dbReference type="Proteomes" id="UP000019849"/>
    </source>
</evidence>
<evidence type="ECO:0000313" key="7">
    <source>
        <dbReference type="Proteomes" id="UP000294958"/>
    </source>
</evidence>
<keyword evidence="1 2" id="KW-0732">Signal</keyword>
<gene>
    <name evidence="4" type="ORF">BG36_22700</name>
    <name evidence="5" type="ORF">DES43_12137</name>
</gene>
<dbReference type="Proteomes" id="UP000294958">
    <property type="component" value="Unassembled WGS sequence"/>
</dbReference>
<reference evidence="5 7" key="2">
    <citation type="submission" date="2019-03" db="EMBL/GenBank/DDBJ databases">
        <title>Genomic Encyclopedia of Type Strains, Phase IV (KMG-IV): sequencing the most valuable type-strain genomes for metagenomic binning, comparative biology and taxonomic classification.</title>
        <authorList>
            <person name="Goeker M."/>
        </authorList>
    </citation>
    <scope>NUCLEOTIDE SEQUENCE [LARGE SCALE GENOMIC DNA]</scope>
    <source>
        <strain evidence="5 7">DSM 11603</strain>
    </source>
</reference>
<dbReference type="HOGENOM" id="CLU_057473_0_0_5"/>
<proteinExistence type="predicted"/>
<protein>
    <submittedName>
        <fullName evidence="5">Opacity protein-like surface antigen</fullName>
    </submittedName>
    <submittedName>
        <fullName evidence="4">Porin</fullName>
    </submittedName>
</protein>